<accession>A0A9E7JNV9</accession>
<reference evidence="2" key="1">
    <citation type="submission" date="2022-05" db="EMBL/GenBank/DDBJ databases">
        <title>The Musa troglodytarum L. genome provides insights into the mechanism of non-climacteric behaviour and enrichment of carotenoids.</title>
        <authorList>
            <person name="Wang J."/>
        </authorList>
    </citation>
    <scope>NUCLEOTIDE SEQUENCE</scope>
    <source>
        <tissue evidence="2">Leaf</tissue>
    </source>
</reference>
<name>A0A9E7JNV9_9LILI</name>
<dbReference type="AlphaFoldDB" id="A0A9E7JNV9"/>
<gene>
    <name evidence="2" type="ORF">MUK42_05531</name>
</gene>
<evidence type="ECO:0000256" key="1">
    <source>
        <dbReference type="SAM" id="MobiDB-lite"/>
    </source>
</evidence>
<keyword evidence="3" id="KW-1185">Reference proteome</keyword>
<dbReference type="OrthoDB" id="6159439at2759"/>
<sequence length="83" mass="8827">MLLLSAHDECCSVTISSIHKILPPSRVLHASVSRLNGPRSAGSSVVLSDLIGGQKASSRPHHGCARSAHHKTGSRRRRSPPSE</sequence>
<feature type="region of interest" description="Disordered" evidence="1">
    <location>
        <begin position="53"/>
        <end position="83"/>
    </location>
</feature>
<feature type="compositionally biased region" description="Basic residues" evidence="1">
    <location>
        <begin position="58"/>
        <end position="83"/>
    </location>
</feature>
<dbReference type="Proteomes" id="UP001055439">
    <property type="component" value="Chromosome 2"/>
</dbReference>
<organism evidence="2 3">
    <name type="scientific">Musa troglodytarum</name>
    <name type="common">fe'i banana</name>
    <dbReference type="NCBI Taxonomy" id="320322"/>
    <lineage>
        <taxon>Eukaryota</taxon>
        <taxon>Viridiplantae</taxon>
        <taxon>Streptophyta</taxon>
        <taxon>Embryophyta</taxon>
        <taxon>Tracheophyta</taxon>
        <taxon>Spermatophyta</taxon>
        <taxon>Magnoliopsida</taxon>
        <taxon>Liliopsida</taxon>
        <taxon>Zingiberales</taxon>
        <taxon>Musaceae</taxon>
        <taxon>Musa</taxon>
    </lineage>
</organism>
<keyword evidence="2" id="KW-0371">Homeobox</keyword>
<proteinExistence type="predicted"/>
<protein>
    <submittedName>
        <fullName evidence="2">Homeobox-leucine zipper protein</fullName>
    </submittedName>
</protein>
<evidence type="ECO:0000313" key="3">
    <source>
        <dbReference type="Proteomes" id="UP001055439"/>
    </source>
</evidence>
<dbReference type="GO" id="GO:0003677">
    <property type="term" value="F:DNA binding"/>
    <property type="evidence" value="ECO:0007669"/>
    <property type="project" value="UniProtKB-KW"/>
</dbReference>
<evidence type="ECO:0000313" key="2">
    <source>
        <dbReference type="EMBL" id="URD87973.1"/>
    </source>
</evidence>
<keyword evidence="2" id="KW-0238">DNA-binding</keyword>
<dbReference type="EMBL" id="CP097504">
    <property type="protein sequence ID" value="URD87973.1"/>
    <property type="molecule type" value="Genomic_DNA"/>
</dbReference>